<dbReference type="Proteomes" id="UP000694523">
    <property type="component" value="Unplaced"/>
</dbReference>
<evidence type="ECO:0000259" key="6">
    <source>
        <dbReference type="PROSITE" id="PS51408"/>
    </source>
</evidence>
<dbReference type="GO" id="GO:0006826">
    <property type="term" value="P:iron ion transport"/>
    <property type="evidence" value="ECO:0007669"/>
    <property type="project" value="TreeGrafter"/>
</dbReference>
<dbReference type="InterPro" id="IPR018195">
    <property type="entry name" value="Transferrin_Fe_BS"/>
</dbReference>
<comment type="subcellular location">
    <subcellularLocation>
        <location evidence="2">Secreted</location>
    </subcellularLocation>
</comment>
<dbReference type="GO" id="GO:0055037">
    <property type="term" value="C:recycling endosome"/>
    <property type="evidence" value="ECO:0007669"/>
    <property type="project" value="TreeGrafter"/>
</dbReference>
<dbReference type="PROSITE" id="PS00205">
    <property type="entry name" value="TRANSFERRIN_LIKE_1"/>
    <property type="match status" value="1"/>
</dbReference>
<dbReference type="PRINTS" id="PR00422">
    <property type="entry name" value="TRANSFERRIN"/>
</dbReference>
<sequence>MLLPVGALRCTCERRVSFYAWHVFCADQLRWCVLTGSEQQKCADMGAAFVGKDLTPRVTCLHGDSLEDCLHKIQNKEADAITLDGGYIYTAGKDYGLVPATGESYTDDSDGSIYYAVAVVKKSSKDIRNLDDLRGRRSCHTGYGRTAGWNVPVSALIERGLINPQQCRVPQAVSEFFSKSCVPGANQAGFPSRLCDLCVGDEKGQNKCEKGKDLYDGYDGAFRCLAKGDGEVAFVKHTTVFRTQTVGNALASSQTCTNALLSSCTFCARAHVSENEHCNWTVREAKRSAPPKCEQNAQNEREALPSSQTLTNTLLLSCTSRAHTYIMQKSTL</sequence>
<dbReference type="CDD" id="cd13529">
    <property type="entry name" value="PBP2_transferrin"/>
    <property type="match status" value="1"/>
</dbReference>
<evidence type="ECO:0000256" key="1">
    <source>
        <dbReference type="ARBA" id="ARBA00002831"/>
    </source>
</evidence>
<name>A0A8C6SV17_9GOBI</name>
<dbReference type="GO" id="GO:0005615">
    <property type="term" value="C:extracellular space"/>
    <property type="evidence" value="ECO:0007669"/>
    <property type="project" value="TreeGrafter"/>
</dbReference>
<dbReference type="InterPro" id="IPR001156">
    <property type="entry name" value="Transferrin-like_dom"/>
</dbReference>
<proteinExistence type="predicted"/>
<keyword evidence="4" id="KW-0964">Secreted</keyword>
<evidence type="ECO:0000256" key="4">
    <source>
        <dbReference type="ARBA" id="ARBA00022525"/>
    </source>
</evidence>
<evidence type="ECO:0000313" key="7">
    <source>
        <dbReference type="Ensembl" id="ENSNMLP00000012144.1"/>
    </source>
</evidence>
<evidence type="ECO:0000256" key="5">
    <source>
        <dbReference type="ARBA" id="ARBA00022737"/>
    </source>
</evidence>
<dbReference type="AlphaFoldDB" id="A0A8C6SV17"/>
<accession>A0A8C6SV17</accession>
<dbReference type="Gene3D" id="3.40.190.10">
    <property type="entry name" value="Periplasmic binding protein-like II"/>
    <property type="match status" value="2"/>
</dbReference>
<dbReference type="SUPFAM" id="SSF53850">
    <property type="entry name" value="Periplasmic binding protein-like II"/>
    <property type="match status" value="1"/>
</dbReference>
<keyword evidence="8" id="KW-1185">Reference proteome</keyword>
<feature type="domain" description="Transferrin-like" evidence="6">
    <location>
        <begin position="29"/>
        <end position="332"/>
    </location>
</feature>
<dbReference type="Ensembl" id="ENSNMLT00000013736.1">
    <property type="protein sequence ID" value="ENSNMLP00000012144.1"/>
    <property type="gene ID" value="ENSNMLG00000007900.1"/>
</dbReference>
<dbReference type="PROSITE" id="PS51408">
    <property type="entry name" value="TRANSFERRIN_LIKE_4"/>
    <property type="match status" value="1"/>
</dbReference>
<dbReference type="PANTHER" id="PTHR11485">
    <property type="entry name" value="TRANSFERRIN"/>
    <property type="match status" value="1"/>
</dbReference>
<dbReference type="GO" id="GO:0005886">
    <property type="term" value="C:plasma membrane"/>
    <property type="evidence" value="ECO:0007669"/>
    <property type="project" value="TreeGrafter"/>
</dbReference>
<protein>
    <recommendedName>
        <fullName evidence="3">Serotransferrin</fullName>
    </recommendedName>
</protein>
<dbReference type="PANTHER" id="PTHR11485:SF21">
    <property type="entry name" value="MELANOTRANSFERRIN"/>
    <property type="match status" value="1"/>
</dbReference>
<reference evidence="7" key="1">
    <citation type="submission" date="2025-08" db="UniProtKB">
        <authorList>
            <consortium name="Ensembl"/>
        </authorList>
    </citation>
    <scope>IDENTIFICATION</scope>
</reference>
<dbReference type="PROSITE" id="PS00206">
    <property type="entry name" value="TRANSFERRIN_LIKE_2"/>
    <property type="match status" value="1"/>
</dbReference>
<organism evidence="7 8">
    <name type="scientific">Neogobius melanostomus</name>
    <name type="common">round goby</name>
    <dbReference type="NCBI Taxonomy" id="47308"/>
    <lineage>
        <taxon>Eukaryota</taxon>
        <taxon>Metazoa</taxon>
        <taxon>Chordata</taxon>
        <taxon>Craniata</taxon>
        <taxon>Vertebrata</taxon>
        <taxon>Euteleostomi</taxon>
        <taxon>Actinopterygii</taxon>
        <taxon>Neopterygii</taxon>
        <taxon>Teleostei</taxon>
        <taxon>Neoteleostei</taxon>
        <taxon>Acanthomorphata</taxon>
        <taxon>Gobiaria</taxon>
        <taxon>Gobiiformes</taxon>
        <taxon>Gobioidei</taxon>
        <taxon>Gobiidae</taxon>
        <taxon>Benthophilinae</taxon>
        <taxon>Neogobiini</taxon>
        <taxon>Neogobius</taxon>
    </lineage>
</organism>
<evidence type="ECO:0000313" key="8">
    <source>
        <dbReference type="Proteomes" id="UP000694523"/>
    </source>
</evidence>
<evidence type="ECO:0000256" key="2">
    <source>
        <dbReference type="ARBA" id="ARBA00004613"/>
    </source>
</evidence>
<dbReference type="GO" id="GO:0005769">
    <property type="term" value="C:early endosome"/>
    <property type="evidence" value="ECO:0007669"/>
    <property type="project" value="TreeGrafter"/>
</dbReference>
<keyword evidence="5" id="KW-0677">Repeat</keyword>
<dbReference type="Pfam" id="PF00405">
    <property type="entry name" value="Transferrin"/>
    <property type="match status" value="1"/>
</dbReference>
<dbReference type="SMART" id="SM00094">
    <property type="entry name" value="TR_FER"/>
    <property type="match status" value="1"/>
</dbReference>
<evidence type="ECO:0000256" key="3">
    <source>
        <dbReference type="ARBA" id="ARBA00016768"/>
    </source>
</evidence>
<dbReference type="FunFam" id="3.40.190.10:FF:000095">
    <property type="entry name" value="Lactotransferrin"/>
    <property type="match status" value="1"/>
</dbReference>
<comment type="function">
    <text evidence="1">Transferrins are iron binding transport proteins which can bind two Fe(3+) ions in association with the binding of an anion, usually bicarbonate.</text>
</comment>
<reference evidence="7" key="2">
    <citation type="submission" date="2025-09" db="UniProtKB">
        <authorList>
            <consortium name="Ensembl"/>
        </authorList>
    </citation>
    <scope>IDENTIFICATION</scope>
</reference>